<dbReference type="Gene3D" id="2.40.30.170">
    <property type="match status" value="1"/>
</dbReference>
<dbReference type="Gene3D" id="1.10.287.470">
    <property type="entry name" value="Helix hairpin bin"/>
    <property type="match status" value="1"/>
</dbReference>
<comment type="caution">
    <text evidence="7">The sequence shown here is derived from an EMBL/GenBank/DDBJ whole genome shotgun (WGS) entry which is preliminary data.</text>
</comment>
<evidence type="ECO:0000256" key="3">
    <source>
        <dbReference type="SAM" id="SignalP"/>
    </source>
</evidence>
<dbReference type="PANTHER" id="PTHR30469">
    <property type="entry name" value="MULTIDRUG RESISTANCE PROTEIN MDTA"/>
    <property type="match status" value="1"/>
</dbReference>
<dbReference type="eggNOG" id="COG0845">
    <property type="taxonomic scope" value="Bacteria"/>
</dbReference>
<dbReference type="PANTHER" id="PTHR30469:SF36">
    <property type="entry name" value="BLL3903 PROTEIN"/>
    <property type="match status" value="1"/>
</dbReference>
<keyword evidence="8" id="KW-1185">Reference proteome</keyword>
<dbReference type="RefSeq" id="WP_006940775.1">
    <property type="nucleotide sequence ID" value="NZ_GL538177.1"/>
</dbReference>
<dbReference type="Proteomes" id="UP000003195">
    <property type="component" value="Unassembled WGS sequence"/>
</dbReference>
<gene>
    <name evidence="7" type="ORF">HMPREF9429_00079</name>
</gene>
<dbReference type="AlphaFoldDB" id="E2Z9H6"/>
<dbReference type="SUPFAM" id="SSF111369">
    <property type="entry name" value="HlyD-like secretion proteins"/>
    <property type="match status" value="1"/>
</dbReference>
<dbReference type="InterPro" id="IPR058625">
    <property type="entry name" value="MdtA-like_BSH"/>
</dbReference>
<dbReference type="OrthoDB" id="9806939at2"/>
<reference evidence="7 8" key="1">
    <citation type="submission" date="2010-08" db="EMBL/GenBank/DDBJ databases">
        <authorList>
            <person name="Weinstock G."/>
            <person name="Sodergren E."/>
            <person name="Clifton S."/>
            <person name="Fulton L."/>
            <person name="Fulton B."/>
            <person name="Courtney L."/>
            <person name="Fronick C."/>
            <person name="Harrison M."/>
            <person name="Strong C."/>
            <person name="Farmer C."/>
            <person name="Delahaunty K."/>
            <person name="Markovic C."/>
            <person name="Hall O."/>
            <person name="Minx P."/>
            <person name="Tomlinson C."/>
            <person name="Mitreva M."/>
            <person name="Hou S."/>
            <person name="Chen J."/>
            <person name="Wollam A."/>
            <person name="Pepin K.H."/>
            <person name="Johnson M."/>
            <person name="Bhonagiri V."/>
            <person name="Zhang X."/>
            <person name="Suruliraj S."/>
            <person name="Warren W."/>
            <person name="Chinwalla A."/>
            <person name="Mardis E.R."/>
            <person name="Wilson R.K."/>
        </authorList>
    </citation>
    <scope>NUCLEOTIDE SEQUENCE [LARGE SCALE GENOMIC DNA]</scope>
    <source>
        <strain evidence="7 8">F0359</strain>
    </source>
</reference>
<dbReference type="NCBIfam" id="TIGR01730">
    <property type="entry name" value="RND_mfp"/>
    <property type="match status" value="1"/>
</dbReference>
<dbReference type="Pfam" id="PF25917">
    <property type="entry name" value="BSH_RND"/>
    <property type="match status" value="1"/>
</dbReference>
<name>E2Z9H6_9FIRM</name>
<comment type="subcellular location">
    <subcellularLocation>
        <location evidence="1">Cell membrane</location>
    </subcellularLocation>
</comment>
<evidence type="ECO:0000313" key="7">
    <source>
        <dbReference type="EMBL" id="EFQ05002.1"/>
    </source>
</evidence>
<comment type="similarity">
    <text evidence="2">Belongs to the membrane fusion protein (MFP) (TC 8.A.1) family.</text>
</comment>
<dbReference type="GO" id="GO:1990281">
    <property type="term" value="C:efflux pump complex"/>
    <property type="evidence" value="ECO:0007669"/>
    <property type="project" value="TreeGrafter"/>
</dbReference>
<dbReference type="EMBL" id="AECS01000003">
    <property type="protein sequence ID" value="EFQ05002.1"/>
    <property type="molecule type" value="Genomic_DNA"/>
</dbReference>
<dbReference type="InterPro" id="IPR058637">
    <property type="entry name" value="YknX-like_C"/>
</dbReference>
<evidence type="ECO:0000259" key="6">
    <source>
        <dbReference type="Pfam" id="PF25989"/>
    </source>
</evidence>
<dbReference type="InterPro" id="IPR058626">
    <property type="entry name" value="MdtA-like_b-barrel"/>
</dbReference>
<protein>
    <submittedName>
        <fullName evidence="7">Efflux transporter, RND family, MFP subunit</fullName>
    </submittedName>
</protein>
<keyword evidence="3" id="KW-0732">Signal</keyword>
<evidence type="ECO:0000259" key="4">
    <source>
        <dbReference type="Pfam" id="PF25917"/>
    </source>
</evidence>
<dbReference type="Gene3D" id="2.40.420.20">
    <property type="match status" value="1"/>
</dbReference>
<dbReference type="Gene3D" id="2.40.50.100">
    <property type="match status" value="1"/>
</dbReference>
<feature type="signal peptide" evidence="3">
    <location>
        <begin position="1"/>
        <end position="21"/>
    </location>
</feature>
<evidence type="ECO:0000256" key="1">
    <source>
        <dbReference type="ARBA" id="ARBA00004236"/>
    </source>
</evidence>
<dbReference type="HOGENOM" id="CLU_018816_2_0_9"/>
<organism evidence="7 8">
    <name type="scientific">Megasphaera micronuciformis F0359</name>
    <dbReference type="NCBI Taxonomy" id="706434"/>
    <lineage>
        <taxon>Bacteria</taxon>
        <taxon>Bacillati</taxon>
        <taxon>Bacillota</taxon>
        <taxon>Negativicutes</taxon>
        <taxon>Veillonellales</taxon>
        <taxon>Veillonellaceae</taxon>
        <taxon>Megasphaera</taxon>
    </lineage>
</organism>
<feature type="domain" description="Multidrug resistance protein MdtA-like beta-barrel" evidence="5">
    <location>
        <begin position="219"/>
        <end position="292"/>
    </location>
</feature>
<evidence type="ECO:0000259" key="5">
    <source>
        <dbReference type="Pfam" id="PF25944"/>
    </source>
</evidence>
<feature type="domain" description="YknX-like C-terminal permuted SH3-like" evidence="6">
    <location>
        <begin position="300"/>
        <end position="367"/>
    </location>
</feature>
<dbReference type="Pfam" id="PF25989">
    <property type="entry name" value="YknX_C"/>
    <property type="match status" value="1"/>
</dbReference>
<feature type="domain" description="Multidrug resistance protein MdtA-like barrel-sandwich hybrid" evidence="4">
    <location>
        <begin position="54"/>
        <end position="193"/>
    </location>
</feature>
<dbReference type="GO" id="GO:0015562">
    <property type="term" value="F:efflux transmembrane transporter activity"/>
    <property type="evidence" value="ECO:0007669"/>
    <property type="project" value="TreeGrafter"/>
</dbReference>
<feature type="chain" id="PRO_5039723885" evidence="3">
    <location>
        <begin position="22"/>
        <end position="368"/>
    </location>
</feature>
<proteinExistence type="inferred from homology"/>
<evidence type="ECO:0000313" key="8">
    <source>
        <dbReference type="Proteomes" id="UP000003195"/>
    </source>
</evidence>
<accession>E2Z9H6</accession>
<dbReference type="STRING" id="706434.HMPREF9429_00079"/>
<dbReference type="PROSITE" id="PS51257">
    <property type="entry name" value="PROKAR_LIPOPROTEIN"/>
    <property type="match status" value="1"/>
</dbReference>
<dbReference type="InterPro" id="IPR006143">
    <property type="entry name" value="RND_pump_MFP"/>
</dbReference>
<sequence length="368" mass="38697">MNVKHAFGLLGAFLLSVSLLTGCGNTISAKTEKVTKSPHPVALTLDANITALHSAEIMPKVSGKLVSAPPVVGQDIKAGEVIAQVDPTPYQQSLSSAEAELMSASASSAPVYEAPAVDTGERAKLDVWYQMGAISRVEYNQMQSRANGGGTYRATPAVDTEKLAQLQQTIQTAREMLSNATIYSPIDGRVTAVAENSSVAVAGNVLATVQQLTPLVATFAVPQDYIDAVQAARTAGTLKVQVLTPGGETEAGELTFLSTEVDGATNAYLAKITFNNNKNLFVPGEFYHIRLSTPQEINQITVPKEAVKTKDSGDFVYVVNSDGVVDARAVLTGDEEGGRVIVLSGLKEGDTIVSDPPDSLEIGMKVSS</sequence>
<evidence type="ECO:0000256" key="2">
    <source>
        <dbReference type="ARBA" id="ARBA00009477"/>
    </source>
</evidence>
<dbReference type="Pfam" id="PF25944">
    <property type="entry name" value="Beta-barrel_RND"/>
    <property type="match status" value="1"/>
</dbReference>